<evidence type="ECO:0000313" key="3">
    <source>
        <dbReference type="EMBL" id="GFM32409.1"/>
    </source>
</evidence>
<dbReference type="SUPFAM" id="SSF52499">
    <property type="entry name" value="Isochorismatase-like hydrolases"/>
    <property type="match status" value="1"/>
</dbReference>
<dbReference type="EMBL" id="BLVO01000005">
    <property type="protein sequence ID" value="GFM32409.1"/>
    <property type="molecule type" value="Genomic_DNA"/>
</dbReference>
<proteinExistence type="predicted"/>
<sequence length="233" mass="24941">MSRFNHTAKAHTVALSSSFTRHLLQLAMLGMAFVLLAALPVRAAEYKDISEVWSGAEAPAPPPLQSVSVDHTTTALLILDIEERTCNADRRPRCLETVPRIAALMDKARKAGMPVVYSLTTKGTRETILPPVTPENGDPIVQASVDKFLNTPLQTILEDLRVNAVIITGTAAHGAVLHTATGAAQRGLQVILPVDGLSASSLYIEQAAVWLLHTGPATAQRTVLTRTADISIE</sequence>
<gene>
    <name evidence="3" type="ORF">DSM101010T_07740</name>
</gene>
<dbReference type="InterPro" id="IPR050272">
    <property type="entry name" value="Isochorismatase-like_hydrls"/>
</dbReference>
<keyword evidence="4" id="KW-1185">Reference proteome</keyword>
<evidence type="ECO:0000256" key="1">
    <source>
        <dbReference type="ARBA" id="ARBA00022801"/>
    </source>
</evidence>
<dbReference type="InterPro" id="IPR000868">
    <property type="entry name" value="Isochorismatase-like_dom"/>
</dbReference>
<name>A0A7J0BFE2_9BACT</name>
<dbReference type="InterPro" id="IPR036380">
    <property type="entry name" value="Isochorismatase-like_sf"/>
</dbReference>
<dbReference type="AlphaFoldDB" id="A0A7J0BFE2"/>
<dbReference type="PANTHER" id="PTHR43540:SF6">
    <property type="entry name" value="ISOCHORISMATASE-LIKE DOMAIN-CONTAINING PROTEIN"/>
    <property type="match status" value="1"/>
</dbReference>
<evidence type="ECO:0000313" key="4">
    <source>
        <dbReference type="Proteomes" id="UP000503840"/>
    </source>
</evidence>
<accession>A0A7J0BFE2</accession>
<feature type="domain" description="Isochorismatase-like" evidence="2">
    <location>
        <begin position="74"/>
        <end position="213"/>
    </location>
</feature>
<protein>
    <submittedName>
        <fullName evidence="3">Isochorismatase</fullName>
    </submittedName>
</protein>
<dbReference type="GO" id="GO:0016787">
    <property type="term" value="F:hydrolase activity"/>
    <property type="evidence" value="ECO:0007669"/>
    <property type="project" value="UniProtKB-KW"/>
</dbReference>
<reference evidence="3 4" key="1">
    <citation type="submission" date="2020-05" db="EMBL/GenBank/DDBJ databases">
        <title>Draft genome sequence of Desulfovibrio sp. strain HN2T.</title>
        <authorList>
            <person name="Ueno A."/>
            <person name="Tamazawa S."/>
            <person name="Tamamura S."/>
            <person name="Murakami T."/>
            <person name="Kiyama T."/>
            <person name="Inomata H."/>
            <person name="Amano Y."/>
            <person name="Miyakawa K."/>
            <person name="Tamaki H."/>
            <person name="Naganuma T."/>
            <person name="Kaneko K."/>
        </authorList>
    </citation>
    <scope>NUCLEOTIDE SEQUENCE [LARGE SCALE GENOMIC DNA]</scope>
    <source>
        <strain evidence="3 4">HN2</strain>
    </source>
</reference>
<evidence type="ECO:0000259" key="2">
    <source>
        <dbReference type="Pfam" id="PF00857"/>
    </source>
</evidence>
<dbReference type="PANTHER" id="PTHR43540">
    <property type="entry name" value="PEROXYUREIDOACRYLATE/UREIDOACRYLATE AMIDOHYDROLASE-RELATED"/>
    <property type="match status" value="1"/>
</dbReference>
<dbReference type="Proteomes" id="UP000503840">
    <property type="component" value="Unassembled WGS sequence"/>
</dbReference>
<dbReference type="Pfam" id="PF00857">
    <property type="entry name" value="Isochorismatase"/>
    <property type="match status" value="1"/>
</dbReference>
<keyword evidence="1" id="KW-0378">Hydrolase</keyword>
<dbReference type="RefSeq" id="WP_243452059.1">
    <property type="nucleotide sequence ID" value="NZ_BLVO01000005.1"/>
</dbReference>
<dbReference type="Gene3D" id="3.40.50.850">
    <property type="entry name" value="Isochorismatase-like"/>
    <property type="match status" value="1"/>
</dbReference>
<comment type="caution">
    <text evidence="3">The sequence shown here is derived from an EMBL/GenBank/DDBJ whole genome shotgun (WGS) entry which is preliminary data.</text>
</comment>
<organism evidence="3 4">
    <name type="scientific">Desulfovibrio subterraneus</name>
    <dbReference type="NCBI Taxonomy" id="2718620"/>
    <lineage>
        <taxon>Bacteria</taxon>
        <taxon>Pseudomonadati</taxon>
        <taxon>Thermodesulfobacteriota</taxon>
        <taxon>Desulfovibrionia</taxon>
        <taxon>Desulfovibrionales</taxon>
        <taxon>Desulfovibrionaceae</taxon>
        <taxon>Desulfovibrio</taxon>
    </lineage>
</organism>